<dbReference type="PROSITE" id="PS51450">
    <property type="entry name" value="LRR"/>
    <property type="match status" value="1"/>
</dbReference>
<dbReference type="Pfam" id="PF13855">
    <property type="entry name" value="LRR_8"/>
    <property type="match status" value="1"/>
</dbReference>
<comment type="caution">
    <text evidence="3">The sequence shown here is derived from an EMBL/GenBank/DDBJ whole genome shotgun (WGS) entry which is preliminary data.</text>
</comment>
<keyword evidence="2" id="KW-0677">Repeat</keyword>
<proteinExistence type="predicted"/>
<dbReference type="InterPro" id="IPR050715">
    <property type="entry name" value="LRR-SigEffector_domain"/>
</dbReference>
<reference evidence="3" key="1">
    <citation type="journal article" date="2015" name="Nature">
        <title>Complex archaea that bridge the gap between prokaryotes and eukaryotes.</title>
        <authorList>
            <person name="Spang A."/>
            <person name="Saw J.H."/>
            <person name="Jorgensen S.L."/>
            <person name="Zaremba-Niedzwiedzka K."/>
            <person name="Martijn J."/>
            <person name="Lind A.E."/>
            <person name="van Eijk R."/>
            <person name="Schleper C."/>
            <person name="Guy L."/>
            <person name="Ettema T.J."/>
        </authorList>
    </citation>
    <scope>NUCLEOTIDE SEQUENCE</scope>
</reference>
<evidence type="ECO:0000256" key="2">
    <source>
        <dbReference type="ARBA" id="ARBA00022737"/>
    </source>
</evidence>
<dbReference type="InterPro" id="IPR001611">
    <property type="entry name" value="Leu-rich_rpt"/>
</dbReference>
<dbReference type="SMART" id="SM00369">
    <property type="entry name" value="LRR_TYP"/>
    <property type="match status" value="3"/>
</dbReference>
<dbReference type="InterPro" id="IPR032675">
    <property type="entry name" value="LRR_dom_sf"/>
</dbReference>
<keyword evidence="1" id="KW-0433">Leucine-rich repeat</keyword>
<dbReference type="InterPro" id="IPR003591">
    <property type="entry name" value="Leu-rich_rpt_typical-subtyp"/>
</dbReference>
<dbReference type="PANTHER" id="PTHR45752">
    <property type="entry name" value="LEUCINE-RICH REPEAT-CONTAINING"/>
    <property type="match status" value="1"/>
</dbReference>
<sequence length="422" mass="49041">MSEFSINKYLSLKIEGGRTVIYVAGERFRQCKFLLLNILIKELKPLEELGSLDEIAEVLDNSLERPGEREDIYIEPKTEFWAHSSNLQVWYENNYDTRLLHRNLAFPLLHALTKAGDPVAKRVFKEEIATRLASGNDAVIKFLVNEDFIYFLDRDQYFMSILNPLEAESLLELEKFTGEYIKQKLLWEDFDTGVAPEARQQFILENKSIVALLLYRYNKSTSVFPSIIQNFKNLKVLRYYGDNIPNLPNNINKLQNLKEFDICSENLIVRPDSIINLPNLEYLRIRSPYLESIPEVIGKLKELKILSVGSALKEIPCSFKGLKKLEYLYINNNQLSHIPEFVYELEHLKLLDIEKNNIIKIPDNICELINLENLNIKQTNIKNLPSALLKINSLKSLFIESELIKRSENIIKKLKKKGVKVF</sequence>
<dbReference type="SUPFAM" id="SSF52058">
    <property type="entry name" value="L domain-like"/>
    <property type="match status" value="1"/>
</dbReference>
<evidence type="ECO:0008006" key="4">
    <source>
        <dbReference type="Google" id="ProtNLM"/>
    </source>
</evidence>
<dbReference type="PANTHER" id="PTHR45752:SF187">
    <property type="entry name" value="LEUCINE-RICH REPEAT AND IQ DOMAIN-CONTAINING PROTEIN 4"/>
    <property type="match status" value="1"/>
</dbReference>
<protein>
    <recommendedName>
        <fullName evidence="4">Leucine-rich repeat domain-containing protein</fullName>
    </recommendedName>
</protein>
<dbReference type="EMBL" id="LAZR01004209">
    <property type="protein sequence ID" value="KKN10756.1"/>
    <property type="molecule type" value="Genomic_DNA"/>
</dbReference>
<dbReference type="Gene3D" id="3.80.10.10">
    <property type="entry name" value="Ribonuclease Inhibitor"/>
    <property type="match status" value="1"/>
</dbReference>
<evidence type="ECO:0000256" key="1">
    <source>
        <dbReference type="ARBA" id="ARBA00022614"/>
    </source>
</evidence>
<gene>
    <name evidence="3" type="ORF">LCGC14_1033400</name>
</gene>
<name>A0A0F9QC18_9ZZZZ</name>
<evidence type="ECO:0000313" key="3">
    <source>
        <dbReference type="EMBL" id="KKN10756.1"/>
    </source>
</evidence>
<accession>A0A0F9QC18</accession>
<organism evidence="3">
    <name type="scientific">marine sediment metagenome</name>
    <dbReference type="NCBI Taxonomy" id="412755"/>
    <lineage>
        <taxon>unclassified sequences</taxon>
        <taxon>metagenomes</taxon>
        <taxon>ecological metagenomes</taxon>
    </lineage>
</organism>
<dbReference type="SMART" id="SM00364">
    <property type="entry name" value="LRR_BAC"/>
    <property type="match status" value="3"/>
</dbReference>
<dbReference type="AlphaFoldDB" id="A0A0F9QC18"/>